<organism evidence="2">
    <name type="scientific">Myoviridae sp. ctuIn11</name>
    <dbReference type="NCBI Taxonomy" id="2827715"/>
    <lineage>
        <taxon>Viruses</taxon>
        <taxon>Duplodnaviria</taxon>
        <taxon>Heunggongvirae</taxon>
        <taxon>Uroviricota</taxon>
        <taxon>Caudoviricetes</taxon>
    </lineage>
</organism>
<dbReference type="EMBL" id="BK032596">
    <property type="protein sequence ID" value="DAF50481.1"/>
    <property type="molecule type" value="Genomic_DNA"/>
</dbReference>
<proteinExistence type="predicted"/>
<accession>A0A8S5SHJ1</accession>
<sequence>MKENNIGKYVIVRGDRSGVFAGTLAAREGREVQLTDCRRIWYWDGAASISQLAIDGTSKPGACKFPAPVKEITILDAIEIIHCTEKAEASIKAVREWKC</sequence>
<evidence type="ECO:0000313" key="2">
    <source>
        <dbReference type="EMBL" id="DAF50481.1"/>
    </source>
</evidence>
<feature type="domain" description="DUF6948" evidence="1">
    <location>
        <begin position="7"/>
        <end position="91"/>
    </location>
</feature>
<reference evidence="2" key="1">
    <citation type="journal article" date="2021" name="Proc. Natl. Acad. Sci. U.S.A.">
        <title>A Catalog of Tens of Thousands of Viruses from Human Metagenomes Reveals Hidden Associations with Chronic Diseases.</title>
        <authorList>
            <person name="Tisza M.J."/>
            <person name="Buck C.B."/>
        </authorList>
    </citation>
    <scope>NUCLEOTIDE SEQUENCE</scope>
    <source>
        <strain evidence="2">CtuIn11</strain>
    </source>
</reference>
<dbReference type="InterPro" id="IPR054226">
    <property type="entry name" value="DUF6948"/>
</dbReference>
<name>A0A8S5SHJ1_9CAUD</name>
<evidence type="ECO:0000259" key="1">
    <source>
        <dbReference type="Pfam" id="PF22253"/>
    </source>
</evidence>
<protein>
    <recommendedName>
        <fullName evidence="1">DUF6948 domain-containing protein</fullName>
    </recommendedName>
</protein>
<dbReference type="Pfam" id="PF22253">
    <property type="entry name" value="DUF6948"/>
    <property type="match status" value="1"/>
</dbReference>